<feature type="transmembrane region" description="Helical" evidence="1">
    <location>
        <begin position="97"/>
        <end position="116"/>
    </location>
</feature>
<keyword evidence="1" id="KW-0812">Transmembrane</keyword>
<dbReference type="Pfam" id="PF13398">
    <property type="entry name" value="Peptidase_M50B"/>
    <property type="match status" value="1"/>
</dbReference>
<reference evidence="2 3" key="1">
    <citation type="submission" date="2017-11" db="EMBL/GenBank/DDBJ databases">
        <title>Evolution of Phototrophy in the Chloroflexi Phylum Driven by Horizontal Gene Transfer.</title>
        <authorList>
            <person name="Ward L.M."/>
            <person name="Hemp J."/>
            <person name="Shih P.M."/>
            <person name="Mcglynn S.E."/>
            <person name="Fischer W."/>
        </authorList>
    </citation>
    <scope>NUCLEOTIDE SEQUENCE [LARGE SCALE GENOMIC DNA]</scope>
    <source>
        <strain evidence="2">CP2_2F</strain>
    </source>
</reference>
<gene>
    <name evidence="2" type="ORF">CUN51_02765</name>
</gene>
<dbReference type="PANTHER" id="PTHR33979:SF2">
    <property type="entry name" value="PEPTIDASE M50B-LIKE-DOMAIN-CONTAINING PROTEIN"/>
    <property type="match status" value="1"/>
</dbReference>
<keyword evidence="1" id="KW-1133">Transmembrane helix</keyword>
<evidence type="ECO:0000256" key="1">
    <source>
        <dbReference type="SAM" id="Phobius"/>
    </source>
</evidence>
<feature type="transmembrane region" description="Helical" evidence="1">
    <location>
        <begin position="123"/>
        <end position="141"/>
    </location>
</feature>
<protein>
    <recommendedName>
        <fullName evidence="4">Peptidase M50</fullName>
    </recommendedName>
</protein>
<evidence type="ECO:0000313" key="3">
    <source>
        <dbReference type="Proteomes" id="UP000228921"/>
    </source>
</evidence>
<evidence type="ECO:0008006" key="4">
    <source>
        <dbReference type="Google" id="ProtNLM"/>
    </source>
</evidence>
<dbReference type="PANTHER" id="PTHR33979">
    <property type="entry name" value="OS02G0221600 PROTEIN"/>
    <property type="match status" value="1"/>
</dbReference>
<organism evidence="2 3">
    <name type="scientific">Candidatus Thermofonsia Clade 1 bacterium</name>
    <dbReference type="NCBI Taxonomy" id="2364210"/>
    <lineage>
        <taxon>Bacteria</taxon>
        <taxon>Bacillati</taxon>
        <taxon>Chloroflexota</taxon>
        <taxon>Candidatus Thermofontia</taxon>
        <taxon>Candidatus Thermofonsia Clade 1</taxon>
    </lineage>
</organism>
<feature type="transmembrane region" description="Helical" evidence="1">
    <location>
        <begin position="198"/>
        <end position="215"/>
    </location>
</feature>
<dbReference type="Proteomes" id="UP000228921">
    <property type="component" value="Unassembled WGS sequence"/>
</dbReference>
<dbReference type="InterPro" id="IPR049500">
    <property type="entry name" value="Peptidase_M50B-like"/>
</dbReference>
<keyword evidence="1" id="KW-0472">Membrane</keyword>
<name>A0A2M8P2W0_9CHLR</name>
<feature type="transmembrane region" description="Helical" evidence="1">
    <location>
        <begin position="222"/>
        <end position="243"/>
    </location>
</feature>
<comment type="caution">
    <text evidence="2">The sequence shown here is derived from an EMBL/GenBank/DDBJ whole genome shotgun (WGS) entry which is preliminary data.</text>
</comment>
<sequence>MMDDYGIPQTFETEARLRRQILFSALGAFALVFVLWQLAPNNETVSSLLYPFRLVVTFVHEAGHGIAALLTGGRFIEFRVFPNGAGLATTAGGNRLIITQMGYLGAAFFGAILLFAANRVRSARLVAVLAGLFFIGCALLFTGGEGSLLIGGVGLTIALWSAGGTLRQSENQLQLILRGAAIGALVLTFVMVRNNVALLTGIISGTALFALAALGSRPVVLFALNALALIVGFNALSDILALWNNQSAMLGNVPNDALAVAQMTNLPVNFWLIVWLIIALSVIGAAIWFGIIRPTRRKY</sequence>
<feature type="transmembrane region" description="Helical" evidence="1">
    <location>
        <begin position="147"/>
        <end position="163"/>
    </location>
</feature>
<proteinExistence type="predicted"/>
<accession>A0A2M8P2W0</accession>
<feature type="transmembrane region" description="Helical" evidence="1">
    <location>
        <begin position="21"/>
        <end position="39"/>
    </location>
</feature>
<evidence type="ECO:0000313" key="2">
    <source>
        <dbReference type="EMBL" id="PJF31880.1"/>
    </source>
</evidence>
<feature type="transmembrane region" description="Helical" evidence="1">
    <location>
        <begin position="175"/>
        <end position="192"/>
    </location>
</feature>
<dbReference type="AlphaFoldDB" id="A0A2M8P2W0"/>
<dbReference type="EMBL" id="PGTK01000002">
    <property type="protein sequence ID" value="PJF31880.1"/>
    <property type="molecule type" value="Genomic_DNA"/>
</dbReference>
<feature type="transmembrane region" description="Helical" evidence="1">
    <location>
        <begin position="270"/>
        <end position="292"/>
    </location>
</feature>